<feature type="compositionally biased region" description="Basic and acidic residues" evidence="1">
    <location>
        <begin position="76"/>
        <end position="88"/>
    </location>
</feature>
<dbReference type="InterPro" id="IPR036412">
    <property type="entry name" value="HAD-like_sf"/>
</dbReference>
<dbReference type="AlphaFoldDB" id="B6JZ80"/>
<dbReference type="InterPro" id="IPR004274">
    <property type="entry name" value="FCP1_dom"/>
</dbReference>
<dbReference type="VEuPathDB" id="FungiDB:SJAG_01906"/>
<name>B6JZ80_SCHJY</name>
<feature type="domain" description="FCP1 homology" evidence="2">
    <location>
        <begin position="273"/>
        <end position="434"/>
    </location>
</feature>
<dbReference type="JaponicusDB" id="SJAG_01906">
    <property type="gene designation" value="nem1"/>
</dbReference>
<dbReference type="SUPFAM" id="SSF56784">
    <property type="entry name" value="HAD-like"/>
    <property type="match status" value="1"/>
</dbReference>
<dbReference type="OrthoDB" id="277011at2759"/>
<dbReference type="InterPro" id="IPR050365">
    <property type="entry name" value="TIM50"/>
</dbReference>
<dbReference type="RefSeq" id="XP_002173141.1">
    <property type="nucleotide sequence ID" value="XM_002173105.2"/>
</dbReference>
<sequence>MNSIARLSNEINKALLTIPVEKHAGAASKYRRSSHAAVDEDSVNEYDHKQDHIDSVEERLSSSDQRQQTLRQRQLQNEERLNEDDNRDGSNFVQQPRPGLVHLVFYGVRMLLRRLCSIIVSLWRSFFHLFVTDNNRLTPMSLARGLLRLLFLPALRSRRPRRGRQQWRNVPQSSARHAHRQLMPLFTHYSEDMLAASTDASSGTSTATNAASVNVHIKINDSASASARLHERLASVASQQLKSPNTSSSVSAAAFPSFLRIKADLLPRTLLLPKPPRKTLVLDLDETLIHSVTRGSRTSSGHPVEVHIPGQHPILYFIHKRPHLDKFLAKVSQWYRLVLFTASVQAYADPIVDYLERDHKLFDARYYRQHCNLVDSTYVKDISICRTHLSRIMIIDNSPFSYKMHQENAIPIEGWISDPSDNDLLHLLTFLHAMQFVHDVRSLLHLRTK</sequence>
<dbReference type="NCBIfam" id="TIGR02251">
    <property type="entry name" value="HIF-SF_euk"/>
    <property type="match status" value="1"/>
</dbReference>
<dbReference type="Gene3D" id="3.40.50.1000">
    <property type="entry name" value="HAD superfamily/HAD-like"/>
    <property type="match status" value="1"/>
</dbReference>
<evidence type="ECO:0000259" key="2">
    <source>
        <dbReference type="PROSITE" id="PS50969"/>
    </source>
</evidence>
<feature type="compositionally biased region" description="Low complexity" evidence="1">
    <location>
        <begin position="65"/>
        <end position="75"/>
    </location>
</feature>
<dbReference type="PROSITE" id="PS50969">
    <property type="entry name" value="FCP1"/>
    <property type="match status" value="1"/>
</dbReference>
<evidence type="ECO:0000313" key="5">
    <source>
        <dbReference type="Proteomes" id="UP000001744"/>
    </source>
</evidence>
<feature type="region of interest" description="Disordered" evidence="1">
    <location>
        <begin position="29"/>
        <end position="93"/>
    </location>
</feature>
<dbReference type="GO" id="GO:0019915">
    <property type="term" value="P:lipid storage"/>
    <property type="evidence" value="ECO:0007669"/>
    <property type="project" value="EnsemblFungi"/>
</dbReference>
<dbReference type="PANTHER" id="PTHR12210">
    <property type="entry name" value="DULLARD PROTEIN PHOSPHATASE"/>
    <property type="match status" value="1"/>
</dbReference>
<dbReference type="CDD" id="cd07521">
    <property type="entry name" value="HAD_FCP1-like"/>
    <property type="match status" value="1"/>
</dbReference>
<dbReference type="HOGENOM" id="CLU_020262_7_0_1"/>
<dbReference type="InterPro" id="IPR023214">
    <property type="entry name" value="HAD_sf"/>
</dbReference>
<dbReference type="FunFam" id="3.40.50.1000:FF:000093">
    <property type="entry name" value="NLI interacting factor-like phosphatase family protein"/>
    <property type="match status" value="1"/>
</dbReference>
<dbReference type="GO" id="GO:0005634">
    <property type="term" value="C:nucleus"/>
    <property type="evidence" value="ECO:0007669"/>
    <property type="project" value="EnsemblFungi"/>
</dbReference>
<organism evidence="3 5">
    <name type="scientific">Schizosaccharomyces japonicus (strain yFS275 / FY16936)</name>
    <name type="common">Fission yeast</name>
    <dbReference type="NCBI Taxonomy" id="402676"/>
    <lineage>
        <taxon>Eukaryota</taxon>
        <taxon>Fungi</taxon>
        <taxon>Dikarya</taxon>
        <taxon>Ascomycota</taxon>
        <taxon>Taphrinomycotina</taxon>
        <taxon>Schizosaccharomycetes</taxon>
        <taxon>Schizosaccharomycetales</taxon>
        <taxon>Schizosaccharomycetaceae</taxon>
        <taxon>Schizosaccharomyces</taxon>
    </lineage>
</organism>
<reference evidence="3 5" key="1">
    <citation type="journal article" date="2011" name="Science">
        <title>Comparative functional genomics of the fission yeasts.</title>
        <authorList>
            <person name="Rhind N."/>
            <person name="Chen Z."/>
            <person name="Yassour M."/>
            <person name="Thompson D.A."/>
            <person name="Haas B.J."/>
            <person name="Habib N."/>
            <person name="Wapinski I."/>
            <person name="Roy S."/>
            <person name="Lin M.F."/>
            <person name="Heiman D.I."/>
            <person name="Young S.K."/>
            <person name="Furuya K."/>
            <person name="Guo Y."/>
            <person name="Pidoux A."/>
            <person name="Chen H.M."/>
            <person name="Robbertse B."/>
            <person name="Goldberg J.M."/>
            <person name="Aoki K."/>
            <person name="Bayne E.H."/>
            <person name="Berlin A.M."/>
            <person name="Desjardins C.A."/>
            <person name="Dobbs E."/>
            <person name="Dukaj L."/>
            <person name="Fan L."/>
            <person name="FitzGerald M.G."/>
            <person name="French C."/>
            <person name="Gujja S."/>
            <person name="Hansen K."/>
            <person name="Keifenheim D."/>
            <person name="Levin J.Z."/>
            <person name="Mosher R.A."/>
            <person name="Mueller C.A."/>
            <person name="Pfiffner J."/>
            <person name="Priest M."/>
            <person name="Russ C."/>
            <person name="Smialowska A."/>
            <person name="Swoboda P."/>
            <person name="Sykes S.M."/>
            <person name="Vaughn M."/>
            <person name="Vengrova S."/>
            <person name="Yoder R."/>
            <person name="Zeng Q."/>
            <person name="Allshire R."/>
            <person name="Baulcombe D."/>
            <person name="Birren B.W."/>
            <person name="Brown W."/>
            <person name="Ekwall K."/>
            <person name="Kellis M."/>
            <person name="Leatherwood J."/>
            <person name="Levin H."/>
            <person name="Margalit H."/>
            <person name="Martienssen R."/>
            <person name="Nieduszynski C.A."/>
            <person name="Spatafora J.W."/>
            <person name="Friedman N."/>
            <person name="Dalgaard J.Z."/>
            <person name="Baumann P."/>
            <person name="Niki H."/>
            <person name="Regev A."/>
            <person name="Nusbaum C."/>
        </authorList>
    </citation>
    <scope>NUCLEOTIDE SEQUENCE [LARGE SCALE GENOMIC DNA]</scope>
    <source>
        <strain evidence="5">yFS275 / FY16936</strain>
    </source>
</reference>
<accession>B6JZ80</accession>
<evidence type="ECO:0000256" key="1">
    <source>
        <dbReference type="SAM" id="MobiDB-lite"/>
    </source>
</evidence>
<keyword evidence="5" id="KW-1185">Reference proteome</keyword>
<dbReference type="EMBL" id="KE651168">
    <property type="protein sequence ID" value="EEB06848.1"/>
    <property type="molecule type" value="Genomic_DNA"/>
</dbReference>
<dbReference type="Pfam" id="PF03031">
    <property type="entry name" value="NIF"/>
    <property type="match status" value="1"/>
</dbReference>
<dbReference type="SMART" id="SM00577">
    <property type="entry name" value="CPDc"/>
    <property type="match status" value="1"/>
</dbReference>
<evidence type="ECO:0000313" key="3">
    <source>
        <dbReference type="EMBL" id="EEB06848.1"/>
    </source>
</evidence>
<dbReference type="GO" id="GO:0004722">
    <property type="term" value="F:protein serine/threonine phosphatase activity"/>
    <property type="evidence" value="ECO:0000318"/>
    <property type="project" value="GO_Central"/>
</dbReference>
<dbReference type="GO" id="GO:0071763">
    <property type="term" value="P:nuclear membrane organization"/>
    <property type="evidence" value="ECO:0007669"/>
    <property type="project" value="EnsemblFungi"/>
</dbReference>
<gene>
    <name evidence="4" type="primary">nem1</name>
    <name evidence="3" type="ORF">SJAG_01906</name>
</gene>
<protein>
    <submittedName>
        <fullName evidence="3">Nem1-Spo7 phosphatase complex catalytic subunit Nem1</fullName>
    </submittedName>
</protein>
<dbReference type="InterPro" id="IPR011948">
    <property type="entry name" value="Dullard_phosphatase"/>
</dbReference>
<dbReference type="STRING" id="402676.B6JZ80"/>
<dbReference type="eggNOG" id="KOG1605">
    <property type="taxonomic scope" value="Eukaryota"/>
</dbReference>
<dbReference type="Proteomes" id="UP000001744">
    <property type="component" value="Unassembled WGS sequence"/>
</dbReference>
<proteinExistence type="predicted"/>
<dbReference type="GeneID" id="7048085"/>
<evidence type="ECO:0000313" key="4">
    <source>
        <dbReference type="JaponicusDB" id="SJAG_01906"/>
    </source>
</evidence>
<feature type="compositionally biased region" description="Basic and acidic residues" evidence="1">
    <location>
        <begin position="45"/>
        <end position="61"/>
    </location>
</feature>